<evidence type="ECO:0000313" key="11">
    <source>
        <dbReference type="Proteomes" id="UP000095558"/>
    </source>
</evidence>
<feature type="transmembrane region" description="Helical" evidence="9">
    <location>
        <begin position="150"/>
        <end position="170"/>
    </location>
</feature>
<evidence type="ECO:0000313" key="10">
    <source>
        <dbReference type="EMBL" id="CUO49722.1"/>
    </source>
</evidence>
<dbReference type="InterPro" id="IPR039672">
    <property type="entry name" value="MFS_2"/>
</dbReference>
<dbReference type="PROSITE" id="PS00872">
    <property type="entry name" value="NA_GALACTOSIDE_SYMP"/>
    <property type="match status" value="1"/>
</dbReference>
<keyword evidence="7 9" id="KW-1133">Transmembrane helix</keyword>
<keyword evidence="4" id="KW-0762">Sugar transport</keyword>
<gene>
    <name evidence="10" type="primary">melB_2</name>
    <name evidence="10" type="ORF">ERS852470_02516</name>
</gene>
<evidence type="ECO:0000256" key="8">
    <source>
        <dbReference type="ARBA" id="ARBA00023136"/>
    </source>
</evidence>
<accession>A0A174FHK4</accession>
<dbReference type="OrthoDB" id="9764596at2"/>
<sequence length="451" mass="49770">MRLTKRAKWCFGIGAIGKDAICNLVGIFLMVYITDILKLSPAYAGALFFVARIWDAVNDPAMGMIVDNTHTKWGKFRPWLLIGTIINAIVFVLLFTSGNMSTSQLYIYVAVMYILYGMTYTIMDVPYWSWLPNLTSDPREREEVSVIPRFFASMAGFIVGTFGLAIITNFDRIFGNGDLKVGYTAFAVVIAVIFLVTIGITVFNVPEISTKKSIEKTSLKQAFKLLIKNDQMIAFMGVLLAFNLCTQIVNAILIYYFKYVTGMESLFSVFNFCILAEMAGLMFFPKVAKKLDRPKVYTLACLLVVLGLGIIFIGGFIAPHNAVIVALGAITLKIGSAFSLGITTVSIADVIDYGELKFGTRNESIICSAQTFLMKASQAVSGLFTGVGLALVGYVPDVAQTPTAIMGIRILMIGIPTIFVALSYFIYKKYYKLKGNYLKEIAKKVELKVAE</sequence>
<comment type="subcellular location">
    <subcellularLocation>
        <location evidence="1">Cell membrane</location>
        <topology evidence="1">Multi-pass membrane protein</topology>
    </subcellularLocation>
</comment>
<dbReference type="AlphaFoldDB" id="A0A174FHK4"/>
<reference evidence="10 11" key="1">
    <citation type="submission" date="2015-09" db="EMBL/GenBank/DDBJ databases">
        <authorList>
            <consortium name="Pathogen Informatics"/>
        </authorList>
    </citation>
    <scope>NUCLEOTIDE SEQUENCE [LARGE SCALE GENOMIC DNA]</scope>
    <source>
        <strain evidence="10 11">2789STDY5834855</strain>
    </source>
</reference>
<dbReference type="InterPro" id="IPR036259">
    <property type="entry name" value="MFS_trans_sf"/>
</dbReference>
<dbReference type="Gene3D" id="1.20.1250.20">
    <property type="entry name" value="MFS general substrate transporter like domains"/>
    <property type="match status" value="1"/>
</dbReference>
<dbReference type="GO" id="GO:0008643">
    <property type="term" value="P:carbohydrate transport"/>
    <property type="evidence" value="ECO:0007669"/>
    <property type="project" value="InterPro"/>
</dbReference>
<feature type="transmembrane region" description="Helical" evidence="9">
    <location>
        <begin position="182"/>
        <end position="203"/>
    </location>
</feature>
<evidence type="ECO:0000256" key="4">
    <source>
        <dbReference type="ARBA" id="ARBA00022597"/>
    </source>
</evidence>
<evidence type="ECO:0000256" key="9">
    <source>
        <dbReference type="SAM" id="Phobius"/>
    </source>
</evidence>
<dbReference type="Pfam" id="PF13347">
    <property type="entry name" value="MFS_2"/>
    <property type="match status" value="1"/>
</dbReference>
<evidence type="ECO:0000256" key="5">
    <source>
        <dbReference type="ARBA" id="ARBA00022692"/>
    </source>
</evidence>
<feature type="transmembrane region" description="Helical" evidence="9">
    <location>
        <begin position="296"/>
        <end position="318"/>
    </location>
</feature>
<dbReference type="GO" id="GO:0005886">
    <property type="term" value="C:plasma membrane"/>
    <property type="evidence" value="ECO:0007669"/>
    <property type="project" value="UniProtKB-SubCell"/>
</dbReference>
<feature type="transmembrane region" description="Helical" evidence="9">
    <location>
        <begin position="263"/>
        <end position="284"/>
    </location>
</feature>
<keyword evidence="6" id="KW-0769">Symport</keyword>
<evidence type="ECO:0000256" key="1">
    <source>
        <dbReference type="ARBA" id="ARBA00004651"/>
    </source>
</evidence>
<keyword evidence="8 9" id="KW-0472">Membrane</keyword>
<feature type="transmembrane region" description="Helical" evidence="9">
    <location>
        <begin position="406"/>
        <end position="427"/>
    </location>
</feature>
<dbReference type="SUPFAM" id="SSF103473">
    <property type="entry name" value="MFS general substrate transporter"/>
    <property type="match status" value="1"/>
</dbReference>
<keyword evidence="3" id="KW-1003">Cell membrane</keyword>
<name>A0A174FHK4_9CLOT</name>
<feature type="transmembrane region" description="Helical" evidence="9">
    <location>
        <begin position="324"/>
        <end position="351"/>
    </location>
</feature>
<keyword evidence="5 9" id="KW-0812">Transmembrane</keyword>
<evidence type="ECO:0000256" key="2">
    <source>
        <dbReference type="ARBA" id="ARBA00022448"/>
    </source>
</evidence>
<dbReference type="NCBIfam" id="TIGR00792">
    <property type="entry name" value="gph"/>
    <property type="match status" value="1"/>
</dbReference>
<dbReference type="RefSeq" id="WP_055277245.1">
    <property type="nucleotide sequence ID" value="NZ_CYZV01000027.1"/>
</dbReference>
<dbReference type="PANTHER" id="PTHR11328:SF36">
    <property type="entry name" value="MELIBIOSE PERMEASE"/>
    <property type="match status" value="1"/>
</dbReference>
<evidence type="ECO:0000256" key="3">
    <source>
        <dbReference type="ARBA" id="ARBA00022475"/>
    </source>
</evidence>
<dbReference type="InterPro" id="IPR018043">
    <property type="entry name" value="Na/Gal_symport_CS"/>
</dbReference>
<dbReference type="GO" id="GO:0015293">
    <property type="term" value="F:symporter activity"/>
    <property type="evidence" value="ECO:0007669"/>
    <property type="project" value="UniProtKB-KW"/>
</dbReference>
<keyword evidence="2" id="KW-0813">Transport</keyword>
<organism evidence="10 11">
    <name type="scientific">Clostridium disporicum</name>
    <dbReference type="NCBI Taxonomy" id="84024"/>
    <lineage>
        <taxon>Bacteria</taxon>
        <taxon>Bacillati</taxon>
        <taxon>Bacillota</taxon>
        <taxon>Clostridia</taxon>
        <taxon>Eubacteriales</taxon>
        <taxon>Clostridiaceae</taxon>
        <taxon>Clostridium</taxon>
    </lineage>
</organism>
<dbReference type="EMBL" id="CYZV01000027">
    <property type="protein sequence ID" value="CUO49722.1"/>
    <property type="molecule type" value="Genomic_DNA"/>
</dbReference>
<dbReference type="Proteomes" id="UP000095558">
    <property type="component" value="Unassembled WGS sequence"/>
</dbReference>
<feature type="transmembrane region" description="Helical" evidence="9">
    <location>
        <begin position="78"/>
        <end position="99"/>
    </location>
</feature>
<evidence type="ECO:0000256" key="7">
    <source>
        <dbReference type="ARBA" id="ARBA00022989"/>
    </source>
</evidence>
<dbReference type="PANTHER" id="PTHR11328">
    <property type="entry name" value="MAJOR FACILITATOR SUPERFAMILY DOMAIN-CONTAINING PROTEIN"/>
    <property type="match status" value="1"/>
</dbReference>
<protein>
    <submittedName>
        <fullName evidence="10">Sugar (Glycoside-Pentoside-hexuronide) transporter</fullName>
    </submittedName>
</protein>
<evidence type="ECO:0000256" key="6">
    <source>
        <dbReference type="ARBA" id="ARBA00022847"/>
    </source>
</evidence>
<dbReference type="NCBIfam" id="NF007749">
    <property type="entry name" value="PRK10429.1"/>
    <property type="match status" value="1"/>
</dbReference>
<feature type="transmembrane region" description="Helical" evidence="9">
    <location>
        <begin position="105"/>
        <end position="129"/>
    </location>
</feature>
<dbReference type="CDD" id="cd17332">
    <property type="entry name" value="MFS_MelB_like"/>
    <property type="match status" value="1"/>
</dbReference>
<dbReference type="GO" id="GO:0006814">
    <property type="term" value="P:sodium ion transport"/>
    <property type="evidence" value="ECO:0007669"/>
    <property type="project" value="InterPro"/>
</dbReference>
<dbReference type="InterPro" id="IPR001927">
    <property type="entry name" value="Na/Gal_symport"/>
</dbReference>
<feature type="transmembrane region" description="Helical" evidence="9">
    <location>
        <begin position="233"/>
        <end position="257"/>
    </location>
</feature>
<feature type="transmembrane region" description="Helical" evidence="9">
    <location>
        <begin position="9"/>
        <end position="33"/>
    </location>
</feature>
<proteinExistence type="predicted"/>